<organism evidence="2 3">
    <name type="scientific">Candidatus Muproteobacteria bacterium RBG_16_65_34</name>
    <dbReference type="NCBI Taxonomy" id="1817760"/>
    <lineage>
        <taxon>Bacteria</taxon>
        <taxon>Pseudomonadati</taxon>
        <taxon>Pseudomonadota</taxon>
        <taxon>Candidatus Muproteobacteria</taxon>
    </lineage>
</organism>
<dbReference type="InterPro" id="IPR028098">
    <property type="entry name" value="Glyco_trans_4-like_N"/>
</dbReference>
<evidence type="ECO:0000313" key="3">
    <source>
        <dbReference type="Proteomes" id="UP000178885"/>
    </source>
</evidence>
<accession>A0A1F6TNK1</accession>
<feature type="domain" description="Glycosyltransferase subfamily 4-like N-terminal" evidence="1">
    <location>
        <begin position="13"/>
        <end position="180"/>
    </location>
</feature>
<dbReference type="CDD" id="cd03811">
    <property type="entry name" value="GT4_GT28_WabH-like"/>
    <property type="match status" value="1"/>
</dbReference>
<dbReference type="SUPFAM" id="SSF53756">
    <property type="entry name" value="UDP-Glycosyltransferase/glycogen phosphorylase"/>
    <property type="match status" value="1"/>
</dbReference>
<evidence type="ECO:0000259" key="1">
    <source>
        <dbReference type="Pfam" id="PF13439"/>
    </source>
</evidence>
<proteinExistence type="predicted"/>
<dbReference type="PANTHER" id="PTHR12526:SF638">
    <property type="entry name" value="SPORE COAT PROTEIN SA"/>
    <property type="match status" value="1"/>
</dbReference>
<dbReference type="STRING" id="1817760.A2151_06150"/>
<name>A0A1F6TNK1_9PROT</name>
<comment type="caution">
    <text evidence="2">The sequence shown here is derived from an EMBL/GenBank/DDBJ whole genome shotgun (WGS) entry which is preliminary data.</text>
</comment>
<dbReference type="Proteomes" id="UP000178885">
    <property type="component" value="Unassembled WGS sequence"/>
</dbReference>
<dbReference type="PANTHER" id="PTHR12526">
    <property type="entry name" value="GLYCOSYLTRANSFERASE"/>
    <property type="match status" value="1"/>
</dbReference>
<dbReference type="AlphaFoldDB" id="A0A1F6TNK1"/>
<gene>
    <name evidence="2" type="ORF">A2151_06150</name>
</gene>
<reference evidence="2 3" key="1">
    <citation type="journal article" date="2016" name="Nat. Commun.">
        <title>Thousands of microbial genomes shed light on interconnected biogeochemical processes in an aquifer system.</title>
        <authorList>
            <person name="Anantharaman K."/>
            <person name="Brown C.T."/>
            <person name="Hug L.A."/>
            <person name="Sharon I."/>
            <person name="Castelle C.J."/>
            <person name="Probst A.J."/>
            <person name="Thomas B.C."/>
            <person name="Singh A."/>
            <person name="Wilkins M.J."/>
            <person name="Karaoz U."/>
            <person name="Brodie E.L."/>
            <person name="Williams K.H."/>
            <person name="Hubbard S.S."/>
            <person name="Banfield J.F."/>
        </authorList>
    </citation>
    <scope>NUCLEOTIDE SEQUENCE [LARGE SCALE GENOMIC DNA]</scope>
</reference>
<protein>
    <recommendedName>
        <fullName evidence="1">Glycosyltransferase subfamily 4-like N-terminal domain-containing protein</fullName>
    </recommendedName>
</protein>
<dbReference type="EMBL" id="MFSU01000076">
    <property type="protein sequence ID" value="OGI46708.1"/>
    <property type="molecule type" value="Genomic_DNA"/>
</dbReference>
<evidence type="ECO:0000313" key="2">
    <source>
        <dbReference type="EMBL" id="OGI46708.1"/>
    </source>
</evidence>
<sequence>MKFGFVVTNLAGGGAEKALLKLGALLTTRNHEVQLLLLEHRVEHAVPSGVALHALTPPGRSLSKGMLGKRLAAFRLRRLHDRLAAHGPFDLVVSTLPFADEVAIRAGLPRHWCRIANTLSAEIARLRATDPRKAERRRTRYRRLYGRRPLIAVSDGVAADLRDALQLARARIERIYNPFDFAAIRAAAAEPAPLPEGRYVIHVGRFSAQKRHDLLLDAWARLDTPHRLVLLTPPDERLARLIEARGLERRVTVAGFQPNPYPWIAGADLLVLSSDHEGLPNVLIEALALGTPVVSTDCPSGPREILGAACPGCLVPVNDAGSLAQAMARALADPPDPARVDLGPYAAERVAAAYERLAAETTAGPNDRSTT</sequence>
<dbReference type="Pfam" id="PF13439">
    <property type="entry name" value="Glyco_transf_4"/>
    <property type="match status" value="1"/>
</dbReference>
<dbReference type="Pfam" id="PF13692">
    <property type="entry name" value="Glyco_trans_1_4"/>
    <property type="match status" value="1"/>
</dbReference>
<dbReference type="GO" id="GO:0016757">
    <property type="term" value="F:glycosyltransferase activity"/>
    <property type="evidence" value="ECO:0007669"/>
    <property type="project" value="UniProtKB-ARBA"/>
</dbReference>
<dbReference type="Gene3D" id="3.40.50.2000">
    <property type="entry name" value="Glycogen Phosphorylase B"/>
    <property type="match status" value="2"/>
</dbReference>